<keyword evidence="2" id="KW-1003">Cell membrane</keyword>
<evidence type="ECO:0000256" key="4">
    <source>
        <dbReference type="ARBA" id="ARBA00022989"/>
    </source>
</evidence>
<sequence length="410" mass="42533">MLNLFIKHPRFAQLFDMLLPLLATLAALGVGAIMLQLLGANPFTAYSALLKGAFGSQNALADTIVRATPLLLVALGICIAFRAGVINIGGEGQLVAGAILGTLVGLMFPEAPGIVVIPLALVAGFVGGAIWGGIPGVLKAYYNVNEILSTIMLNIIAVQGMNYLLRQPMIDPAQAQASSRIPQTARLAQAFDLPRLVPTRLHLGALIAVVLAFVVYIFLWRTTTGYRIRAVGLNPDASRYAGINVKRNIVLALLLSGAFAGLAGAVQVYGVHHRMFTDGSLAGFTGSAGFNGIVAALFGKLNPIGAIPASFIFGALIVGANSLQRAMQVPAALITALNGLVVVFVVSSEIFSRRLNRARRLGVETPAESRAGWQPAPAAPPDVGEGADGIAGGEEAGYQPALQGGGKASQ</sequence>
<evidence type="ECO:0000256" key="7">
    <source>
        <dbReference type="SAM" id="Phobius"/>
    </source>
</evidence>
<dbReference type="GO" id="GO:0005886">
    <property type="term" value="C:plasma membrane"/>
    <property type="evidence" value="ECO:0007669"/>
    <property type="project" value="UniProtKB-SubCell"/>
</dbReference>
<dbReference type="PANTHER" id="PTHR47089:SF1">
    <property type="entry name" value="GUANOSINE ABC TRANSPORTER PERMEASE PROTEIN NUPP"/>
    <property type="match status" value="1"/>
</dbReference>
<keyword evidence="5 7" id="KW-0472">Membrane</keyword>
<keyword evidence="4 7" id="KW-1133">Transmembrane helix</keyword>
<dbReference type="RefSeq" id="WP_197699900.1">
    <property type="nucleotide sequence ID" value="NZ_LN890655.1"/>
</dbReference>
<accession>A0A160T2Q9</accession>
<feature type="transmembrane region" description="Helical" evidence="7">
    <location>
        <begin position="249"/>
        <end position="269"/>
    </location>
</feature>
<feature type="compositionally biased region" description="Gly residues" evidence="6">
    <location>
        <begin position="386"/>
        <end position="395"/>
    </location>
</feature>
<dbReference type="GO" id="GO:0022857">
    <property type="term" value="F:transmembrane transporter activity"/>
    <property type="evidence" value="ECO:0007669"/>
    <property type="project" value="InterPro"/>
</dbReference>
<evidence type="ECO:0000256" key="1">
    <source>
        <dbReference type="ARBA" id="ARBA00004651"/>
    </source>
</evidence>
<evidence type="ECO:0000256" key="2">
    <source>
        <dbReference type="ARBA" id="ARBA00022475"/>
    </source>
</evidence>
<organism evidence="8 9">
    <name type="scientific">Candidatus Promineifilum breve</name>
    <dbReference type="NCBI Taxonomy" id="1806508"/>
    <lineage>
        <taxon>Bacteria</taxon>
        <taxon>Bacillati</taxon>
        <taxon>Chloroflexota</taxon>
        <taxon>Ardenticatenia</taxon>
        <taxon>Candidatus Promineifilales</taxon>
        <taxon>Candidatus Promineifilaceae</taxon>
        <taxon>Candidatus Promineifilum</taxon>
    </lineage>
</organism>
<feature type="transmembrane region" description="Helical" evidence="7">
    <location>
        <begin position="63"/>
        <end position="85"/>
    </location>
</feature>
<dbReference type="AlphaFoldDB" id="A0A160T2Q9"/>
<protein>
    <submittedName>
        <fullName evidence="8">ABC transporter permease protein</fullName>
    </submittedName>
</protein>
<feature type="transmembrane region" description="Helical" evidence="7">
    <location>
        <begin position="114"/>
        <end position="134"/>
    </location>
</feature>
<feature type="region of interest" description="Disordered" evidence="6">
    <location>
        <begin position="364"/>
        <end position="410"/>
    </location>
</feature>
<dbReference type="KEGG" id="pbf:CFX0092_A1310"/>
<keyword evidence="3 7" id="KW-0812">Transmembrane</keyword>
<comment type="subcellular location">
    <subcellularLocation>
        <location evidence="1">Cell membrane</location>
        <topology evidence="1">Multi-pass membrane protein</topology>
    </subcellularLocation>
</comment>
<evidence type="ECO:0000313" key="9">
    <source>
        <dbReference type="Proteomes" id="UP000215027"/>
    </source>
</evidence>
<reference evidence="8" key="1">
    <citation type="submission" date="2016-01" db="EMBL/GenBank/DDBJ databases">
        <authorList>
            <person name="Mcilroy J.S."/>
            <person name="Karst M S."/>
            <person name="Albertsen M."/>
        </authorList>
    </citation>
    <scope>NUCLEOTIDE SEQUENCE</scope>
    <source>
        <strain evidence="8">Cfx-K</strain>
    </source>
</reference>
<feature type="transmembrane region" description="Helical" evidence="7">
    <location>
        <begin position="201"/>
        <end position="219"/>
    </location>
</feature>
<dbReference type="Proteomes" id="UP000215027">
    <property type="component" value="Chromosome I"/>
</dbReference>
<gene>
    <name evidence="8" type="ORF">CFX0092_A1310</name>
</gene>
<proteinExistence type="predicted"/>
<feature type="transmembrane region" description="Helical" evidence="7">
    <location>
        <begin position="281"/>
        <end position="299"/>
    </location>
</feature>
<dbReference type="PANTHER" id="PTHR47089">
    <property type="entry name" value="ABC TRANSPORTER, PERMEASE PROTEIN"/>
    <property type="match status" value="1"/>
</dbReference>
<feature type="transmembrane region" description="Helical" evidence="7">
    <location>
        <begin position="92"/>
        <end position="108"/>
    </location>
</feature>
<feature type="transmembrane region" description="Helical" evidence="7">
    <location>
        <begin position="146"/>
        <end position="165"/>
    </location>
</feature>
<evidence type="ECO:0000313" key="8">
    <source>
        <dbReference type="EMBL" id="CUS03188.2"/>
    </source>
</evidence>
<feature type="transmembrane region" description="Helical" evidence="7">
    <location>
        <begin position="306"/>
        <end position="323"/>
    </location>
</feature>
<keyword evidence="9" id="KW-1185">Reference proteome</keyword>
<dbReference type="EMBL" id="LN890655">
    <property type="protein sequence ID" value="CUS03188.2"/>
    <property type="molecule type" value="Genomic_DNA"/>
</dbReference>
<dbReference type="InterPro" id="IPR001851">
    <property type="entry name" value="ABC_transp_permease"/>
</dbReference>
<name>A0A160T2Q9_9CHLR</name>
<feature type="transmembrane region" description="Helical" evidence="7">
    <location>
        <begin position="329"/>
        <end position="351"/>
    </location>
</feature>
<evidence type="ECO:0000256" key="3">
    <source>
        <dbReference type="ARBA" id="ARBA00022692"/>
    </source>
</evidence>
<evidence type="ECO:0000256" key="5">
    <source>
        <dbReference type="ARBA" id="ARBA00023136"/>
    </source>
</evidence>
<dbReference type="Pfam" id="PF02653">
    <property type="entry name" value="BPD_transp_2"/>
    <property type="match status" value="1"/>
</dbReference>
<evidence type="ECO:0000256" key="6">
    <source>
        <dbReference type="SAM" id="MobiDB-lite"/>
    </source>
</evidence>
<dbReference type="CDD" id="cd06580">
    <property type="entry name" value="TM_PBP1_transp_TpRbsC_like"/>
    <property type="match status" value="1"/>
</dbReference>